<dbReference type="GO" id="GO:0006351">
    <property type="term" value="P:DNA-templated transcription"/>
    <property type="evidence" value="ECO:0007669"/>
    <property type="project" value="InterPro"/>
</dbReference>
<feature type="domain" description="DOG1" evidence="1">
    <location>
        <begin position="37"/>
        <end position="274"/>
    </location>
</feature>
<reference evidence="2" key="1">
    <citation type="submission" date="2021-01" db="EMBL/GenBank/DDBJ databases">
        <title>Adiantum capillus-veneris genome.</title>
        <authorList>
            <person name="Fang Y."/>
            <person name="Liao Q."/>
        </authorList>
    </citation>
    <scope>NUCLEOTIDE SEQUENCE</scope>
    <source>
        <strain evidence="2">H3</strain>
        <tissue evidence="2">Leaf</tissue>
    </source>
</reference>
<comment type="caution">
    <text evidence="2">The sequence shown here is derived from an EMBL/GenBank/DDBJ whole genome shotgun (WGS) entry which is preliminary data.</text>
</comment>
<dbReference type="InterPro" id="IPR025422">
    <property type="entry name" value="TGA_domain"/>
</dbReference>
<protein>
    <recommendedName>
        <fullName evidence="1">DOG1 domain-containing protein</fullName>
    </recommendedName>
</protein>
<dbReference type="Pfam" id="PF14144">
    <property type="entry name" value="DOG1"/>
    <property type="match status" value="1"/>
</dbReference>
<evidence type="ECO:0000313" key="2">
    <source>
        <dbReference type="EMBL" id="KAI5069485.1"/>
    </source>
</evidence>
<dbReference type="AlphaFoldDB" id="A0A9D4UKF2"/>
<accession>A0A9D4UKF2</accession>
<dbReference type="EMBL" id="JABFUD020000015">
    <property type="protein sequence ID" value="KAI5069485.1"/>
    <property type="molecule type" value="Genomic_DNA"/>
</dbReference>
<dbReference type="Proteomes" id="UP000886520">
    <property type="component" value="Chromosome 15"/>
</dbReference>
<proteinExistence type="predicted"/>
<dbReference type="GO" id="GO:0043565">
    <property type="term" value="F:sequence-specific DNA binding"/>
    <property type="evidence" value="ECO:0007669"/>
    <property type="project" value="InterPro"/>
</dbReference>
<dbReference type="PROSITE" id="PS51806">
    <property type="entry name" value="DOG1"/>
    <property type="match status" value="1"/>
</dbReference>
<sequence length="276" mass="30649">MVVKEADHRGRKGKYDCGLKSTCSDNMCTASSCDVAMSSSQSTESSRWAEWEPFVNQIWAAIKSKCMDKDFHSLLAECRSKYEDQLSVSTIDEALTIISGYGCSALEIAFMWMGRWRPTSAVVLVYSTMGVDLKGVSKEFGDLLNKGFPQSNPLNEKQLSALSTLQKYASDAEADISQQLAMIQMLLVEQNTVAALRLGETCELEMTDIVEFQMLIDAKLKELQSLLEKADNLRLHTLRVLFELLSPVQAASCIIAAYELLLALRYLSSNVWNPGG</sequence>
<dbReference type="InterPro" id="IPR051886">
    <property type="entry name" value="Seed_Dev/Stress_Resp_Reg"/>
</dbReference>
<gene>
    <name evidence="2" type="ORF">GOP47_0015786</name>
</gene>
<organism evidence="2 3">
    <name type="scientific">Adiantum capillus-veneris</name>
    <name type="common">Maidenhair fern</name>
    <dbReference type="NCBI Taxonomy" id="13818"/>
    <lineage>
        <taxon>Eukaryota</taxon>
        <taxon>Viridiplantae</taxon>
        <taxon>Streptophyta</taxon>
        <taxon>Embryophyta</taxon>
        <taxon>Tracheophyta</taxon>
        <taxon>Polypodiopsida</taxon>
        <taxon>Polypodiidae</taxon>
        <taxon>Polypodiales</taxon>
        <taxon>Pteridineae</taxon>
        <taxon>Pteridaceae</taxon>
        <taxon>Vittarioideae</taxon>
        <taxon>Adiantum</taxon>
    </lineage>
</organism>
<dbReference type="PANTHER" id="PTHR46354:SF4">
    <property type="entry name" value="PROTEIN DOG1-LIKE 3"/>
    <property type="match status" value="1"/>
</dbReference>
<keyword evidence="3" id="KW-1185">Reference proteome</keyword>
<dbReference type="OrthoDB" id="542841at2759"/>
<dbReference type="PANTHER" id="PTHR46354">
    <property type="entry name" value="DOG1 DOMAIN-CONTAINING PROTEIN"/>
    <property type="match status" value="1"/>
</dbReference>
<evidence type="ECO:0000313" key="3">
    <source>
        <dbReference type="Proteomes" id="UP000886520"/>
    </source>
</evidence>
<name>A0A9D4UKF2_ADICA</name>
<evidence type="ECO:0000259" key="1">
    <source>
        <dbReference type="PROSITE" id="PS51806"/>
    </source>
</evidence>